<keyword evidence="11" id="KW-1185">Reference proteome</keyword>
<dbReference type="PANTHER" id="PTHR38050:SF2">
    <property type="entry name" value="FERULOYL ESTERASE C-RELATED"/>
    <property type="match status" value="1"/>
</dbReference>
<dbReference type="InterPro" id="IPR043595">
    <property type="entry name" value="FaeB/C/D"/>
</dbReference>
<keyword evidence="8" id="KW-0624">Polysaccharide degradation</keyword>
<keyword evidence="6" id="KW-0378">Hydrolase</keyword>
<evidence type="ECO:0000256" key="7">
    <source>
        <dbReference type="ARBA" id="ARBA00023277"/>
    </source>
</evidence>
<evidence type="ECO:0000256" key="8">
    <source>
        <dbReference type="ARBA" id="ARBA00023326"/>
    </source>
</evidence>
<evidence type="ECO:0000313" key="11">
    <source>
        <dbReference type="Proteomes" id="UP000799538"/>
    </source>
</evidence>
<evidence type="ECO:0000313" key="10">
    <source>
        <dbReference type="EMBL" id="KAF2224226.1"/>
    </source>
</evidence>
<dbReference type="PANTHER" id="PTHR38050">
    <property type="match status" value="1"/>
</dbReference>
<keyword evidence="7" id="KW-0119">Carbohydrate metabolism</keyword>
<evidence type="ECO:0000256" key="9">
    <source>
        <dbReference type="ARBA" id="ARBA00034075"/>
    </source>
</evidence>
<dbReference type="AlphaFoldDB" id="A0A6A6GEU3"/>
<keyword evidence="5" id="KW-0732">Signal</keyword>
<sequence length="280" mass="29364">GCGQALPSGQTAGGATTAVNYTYGGVVRSYTIRIPATYDVARAAPLIFSFHGRGDTAGNSEGQTGFSNAQWNPYGIVAYVNGQNVSTLKTIHKHQNQYQGDPAVLTQPSDDIGLIDALITDLQSKYCIDTGRVFASGFSNGGGFSNVLACDNRMSTRINVFAAHSGAFYTSTPEGSGCQPLTVNTNTLVGACNPGRRVPMIEFHGIADGTIPYNGGGRRGYCLPQIPHWASDWAARNSIANLTANTTANTAGSVIRYEWGGPGANGLVTHISVQGGDHGW</sequence>
<reference evidence="11" key="1">
    <citation type="journal article" date="2020" name="Stud. Mycol.">
        <title>101 Dothideomycetes genomes: A test case for predicting lifestyles and emergence of pathogens.</title>
        <authorList>
            <person name="Haridas S."/>
            <person name="Albert R."/>
            <person name="Binder M."/>
            <person name="Bloem J."/>
            <person name="LaButti K."/>
            <person name="Salamov A."/>
            <person name="Andreopoulos B."/>
            <person name="Baker S."/>
            <person name="Barry K."/>
            <person name="Bills G."/>
            <person name="Bluhm B."/>
            <person name="Cannon C."/>
            <person name="Castanera R."/>
            <person name="Culley D."/>
            <person name="Daum C."/>
            <person name="Ezra D."/>
            <person name="Gonzalez J."/>
            <person name="Henrissat B."/>
            <person name="Kuo A."/>
            <person name="Liang C."/>
            <person name="Lipzen A."/>
            <person name="Lutzoni F."/>
            <person name="Magnuson J."/>
            <person name="Mondo S."/>
            <person name="Nolan M."/>
            <person name="Ohm R."/>
            <person name="Pangilinan J."/>
            <person name="Park H.-J."/>
            <person name="Ramirez L."/>
            <person name="Alfaro M."/>
            <person name="Sun H."/>
            <person name="Tritt A."/>
            <person name="Yoshinaga Y."/>
            <person name="Zwiers L.-H."/>
            <person name="Turgeon B."/>
            <person name="Goodwin S."/>
            <person name="Spatafora J."/>
            <person name="Crous P."/>
            <person name="Grigoriev I."/>
        </authorList>
    </citation>
    <scope>NUCLEOTIDE SEQUENCE [LARGE SCALE GENOMIC DNA]</scope>
    <source>
        <strain evidence="11">CECT 20119</strain>
    </source>
</reference>
<dbReference type="EC" id="3.1.1.73" evidence="2"/>
<dbReference type="GO" id="GO:0005576">
    <property type="term" value="C:extracellular region"/>
    <property type="evidence" value="ECO:0007669"/>
    <property type="project" value="UniProtKB-SubCell"/>
</dbReference>
<comment type="subcellular location">
    <subcellularLocation>
        <location evidence="1">Secreted</location>
    </subcellularLocation>
</comment>
<comment type="catalytic activity">
    <reaction evidence="9">
        <text>feruloyl-polysaccharide + H2O = ferulate + polysaccharide.</text>
        <dbReference type="EC" id="3.1.1.73"/>
    </reaction>
</comment>
<accession>A0A6A6GEU3</accession>
<feature type="non-terminal residue" evidence="10">
    <location>
        <position position="280"/>
    </location>
</feature>
<dbReference type="EMBL" id="ML992505">
    <property type="protein sequence ID" value="KAF2224226.1"/>
    <property type="molecule type" value="Genomic_DNA"/>
</dbReference>
<feature type="non-terminal residue" evidence="10">
    <location>
        <position position="1"/>
    </location>
</feature>
<dbReference type="InterPro" id="IPR029058">
    <property type="entry name" value="AB_hydrolase_fold"/>
</dbReference>
<dbReference type="Gene3D" id="3.40.50.1820">
    <property type="entry name" value="alpha/beta hydrolase"/>
    <property type="match status" value="1"/>
</dbReference>
<organism evidence="10 11">
    <name type="scientific">Elsinoe ampelina</name>
    <dbReference type="NCBI Taxonomy" id="302913"/>
    <lineage>
        <taxon>Eukaryota</taxon>
        <taxon>Fungi</taxon>
        <taxon>Dikarya</taxon>
        <taxon>Ascomycota</taxon>
        <taxon>Pezizomycotina</taxon>
        <taxon>Dothideomycetes</taxon>
        <taxon>Dothideomycetidae</taxon>
        <taxon>Myriangiales</taxon>
        <taxon>Elsinoaceae</taxon>
        <taxon>Elsinoe</taxon>
    </lineage>
</organism>
<keyword evidence="3" id="KW-0964">Secreted</keyword>
<gene>
    <name evidence="10" type="ORF">BDZ85DRAFT_177875</name>
</gene>
<protein>
    <recommendedName>
        <fullName evidence="2">feruloyl esterase</fullName>
        <ecNumber evidence="2">3.1.1.73</ecNumber>
    </recommendedName>
</protein>
<evidence type="ECO:0000256" key="6">
    <source>
        <dbReference type="ARBA" id="ARBA00022801"/>
    </source>
</evidence>
<evidence type="ECO:0000256" key="1">
    <source>
        <dbReference type="ARBA" id="ARBA00004613"/>
    </source>
</evidence>
<evidence type="ECO:0000256" key="2">
    <source>
        <dbReference type="ARBA" id="ARBA00013091"/>
    </source>
</evidence>
<dbReference type="SUPFAM" id="SSF53474">
    <property type="entry name" value="alpha/beta-Hydrolases"/>
    <property type="match status" value="1"/>
</dbReference>
<dbReference type="OrthoDB" id="424610at2759"/>
<evidence type="ECO:0000256" key="4">
    <source>
        <dbReference type="ARBA" id="ARBA00022651"/>
    </source>
</evidence>
<dbReference type="GO" id="GO:0045493">
    <property type="term" value="P:xylan catabolic process"/>
    <property type="evidence" value="ECO:0007669"/>
    <property type="project" value="UniProtKB-KW"/>
</dbReference>
<evidence type="ECO:0000256" key="3">
    <source>
        <dbReference type="ARBA" id="ARBA00022525"/>
    </source>
</evidence>
<keyword evidence="4" id="KW-0858">Xylan degradation</keyword>
<evidence type="ECO:0000256" key="5">
    <source>
        <dbReference type="ARBA" id="ARBA00022729"/>
    </source>
</evidence>
<name>A0A6A6GEU3_9PEZI</name>
<dbReference type="GO" id="GO:0030600">
    <property type="term" value="F:feruloyl esterase activity"/>
    <property type="evidence" value="ECO:0007669"/>
    <property type="project" value="UniProtKB-EC"/>
</dbReference>
<proteinExistence type="predicted"/>
<dbReference type="Proteomes" id="UP000799538">
    <property type="component" value="Unassembled WGS sequence"/>
</dbReference>